<name>A0ABT1W814_9PROT</name>
<evidence type="ECO:0000313" key="8">
    <source>
        <dbReference type="EMBL" id="MCQ8279026.1"/>
    </source>
</evidence>
<sequence>MMTPDPIGAGEFAGWMDRLGPWPRPGSAPPVAVAVSGGADSLALALLAAGWAEARGFPVLALVVDHGLREESSGEAALTLRTLERHGIAARLLPLAGLARGPGLAERARDARYQTLLQACAEAGAVDLLLGHHRSDQAETALIRRRASSGVSGLSGMSPLLELDTVRLLRPFLRVDPASLRATLVARGLSWIEDPSNRDRRAERTRVREELATAAVLRAELLRHADAAGQERADARAADAALLAGTVSLRPEGFALLPPVLVPEDALAALIRTVGGRPHRPASEAVRRLVRVPRAATLAGTRLLPAGRWGEGWLLVRETDSLAGPAPALPGARWDGRFVLRGSVPDGEQTFIAALGADAASLRRRSRLPAAVLQALPSLRAADGALLAVPHLGWRADPRVEAVSFRFQPTMPASESTPFSILERL</sequence>
<dbReference type="EMBL" id="JAMSKV010000009">
    <property type="protein sequence ID" value="MCQ8279026.1"/>
    <property type="molecule type" value="Genomic_DNA"/>
</dbReference>
<dbReference type="CDD" id="cd01992">
    <property type="entry name" value="TilS_N"/>
    <property type="match status" value="1"/>
</dbReference>
<feature type="domain" description="tRNA(Ile)-lysidine/2-thiocytidine synthase N-terminal" evidence="7">
    <location>
        <begin position="31"/>
        <end position="209"/>
    </location>
</feature>
<keyword evidence="9" id="KW-1185">Reference proteome</keyword>
<dbReference type="InterPro" id="IPR011063">
    <property type="entry name" value="TilS/TtcA_N"/>
</dbReference>
<proteinExistence type="inferred from homology"/>
<comment type="catalytic activity">
    <reaction evidence="5 6">
        <text>cytidine(34) in tRNA(Ile2) + L-lysine + ATP = lysidine(34) in tRNA(Ile2) + AMP + diphosphate + H(+)</text>
        <dbReference type="Rhea" id="RHEA:43744"/>
        <dbReference type="Rhea" id="RHEA-COMP:10625"/>
        <dbReference type="Rhea" id="RHEA-COMP:10670"/>
        <dbReference type="ChEBI" id="CHEBI:15378"/>
        <dbReference type="ChEBI" id="CHEBI:30616"/>
        <dbReference type="ChEBI" id="CHEBI:32551"/>
        <dbReference type="ChEBI" id="CHEBI:33019"/>
        <dbReference type="ChEBI" id="CHEBI:82748"/>
        <dbReference type="ChEBI" id="CHEBI:83665"/>
        <dbReference type="ChEBI" id="CHEBI:456215"/>
        <dbReference type="EC" id="6.3.4.19"/>
    </reaction>
</comment>
<evidence type="ECO:0000313" key="9">
    <source>
        <dbReference type="Proteomes" id="UP001524587"/>
    </source>
</evidence>
<dbReference type="RefSeq" id="WP_422864504.1">
    <property type="nucleotide sequence ID" value="NZ_JAMSKV010000009.1"/>
</dbReference>
<keyword evidence="6" id="KW-0963">Cytoplasm</keyword>
<dbReference type="GO" id="GO:0032267">
    <property type="term" value="F:tRNA(Ile)-lysidine synthase activity"/>
    <property type="evidence" value="ECO:0007669"/>
    <property type="project" value="UniProtKB-EC"/>
</dbReference>
<dbReference type="HAMAP" id="MF_01161">
    <property type="entry name" value="tRNA_Ile_lys_synt"/>
    <property type="match status" value="1"/>
</dbReference>
<dbReference type="Proteomes" id="UP001524587">
    <property type="component" value="Unassembled WGS sequence"/>
</dbReference>
<comment type="subcellular location">
    <subcellularLocation>
        <location evidence="6">Cytoplasm</location>
    </subcellularLocation>
</comment>
<evidence type="ECO:0000256" key="6">
    <source>
        <dbReference type="HAMAP-Rule" id="MF_01161"/>
    </source>
</evidence>
<accession>A0ABT1W814</accession>
<dbReference type="SUPFAM" id="SSF52402">
    <property type="entry name" value="Adenine nucleotide alpha hydrolases-like"/>
    <property type="match status" value="1"/>
</dbReference>
<dbReference type="PANTHER" id="PTHR43033">
    <property type="entry name" value="TRNA(ILE)-LYSIDINE SYNTHASE-RELATED"/>
    <property type="match status" value="1"/>
</dbReference>
<dbReference type="EC" id="6.3.4.19" evidence="6"/>
<keyword evidence="4 6" id="KW-0067">ATP-binding</keyword>
<evidence type="ECO:0000256" key="3">
    <source>
        <dbReference type="ARBA" id="ARBA00022741"/>
    </source>
</evidence>
<organism evidence="8 9">
    <name type="scientific">Endosaccharibacter trunci</name>
    <dbReference type="NCBI Taxonomy" id="2812733"/>
    <lineage>
        <taxon>Bacteria</taxon>
        <taxon>Pseudomonadati</taxon>
        <taxon>Pseudomonadota</taxon>
        <taxon>Alphaproteobacteria</taxon>
        <taxon>Acetobacterales</taxon>
        <taxon>Acetobacteraceae</taxon>
        <taxon>Endosaccharibacter</taxon>
    </lineage>
</organism>
<dbReference type="InterPro" id="IPR012094">
    <property type="entry name" value="tRNA_Ile_lys_synt"/>
</dbReference>
<keyword evidence="3 6" id="KW-0547">Nucleotide-binding</keyword>
<evidence type="ECO:0000256" key="5">
    <source>
        <dbReference type="ARBA" id="ARBA00048539"/>
    </source>
</evidence>
<gene>
    <name evidence="6 8" type="primary">tilS</name>
    <name evidence="8" type="ORF">NFI95_11265</name>
</gene>
<dbReference type="Pfam" id="PF01171">
    <property type="entry name" value="ATP_bind_3"/>
    <property type="match status" value="1"/>
</dbReference>
<keyword evidence="2 6" id="KW-0819">tRNA processing</keyword>
<comment type="function">
    <text evidence="6">Ligates lysine onto the cytidine present at position 34 of the AUA codon-specific tRNA(Ile) that contains the anticodon CAU, in an ATP-dependent manner. Cytidine is converted to lysidine, thus changing the amino acid specificity of the tRNA from methionine to isoleucine.</text>
</comment>
<dbReference type="NCBIfam" id="TIGR02432">
    <property type="entry name" value="lysidine_TilS_N"/>
    <property type="match status" value="1"/>
</dbReference>
<dbReference type="Gene3D" id="3.40.50.620">
    <property type="entry name" value="HUPs"/>
    <property type="match status" value="1"/>
</dbReference>
<protein>
    <recommendedName>
        <fullName evidence="6">tRNA(Ile)-lysidine synthase</fullName>
        <ecNumber evidence="6">6.3.4.19</ecNumber>
    </recommendedName>
    <alternativeName>
        <fullName evidence="6">tRNA(Ile)-2-lysyl-cytidine synthase</fullName>
    </alternativeName>
    <alternativeName>
        <fullName evidence="6">tRNA(Ile)-lysidine synthetase</fullName>
    </alternativeName>
</protein>
<dbReference type="InterPro" id="IPR012795">
    <property type="entry name" value="tRNA_Ile_lys_synt_N"/>
</dbReference>
<keyword evidence="1 6" id="KW-0436">Ligase</keyword>
<comment type="domain">
    <text evidence="6">The N-terminal region contains the highly conserved SGGXDS motif, predicted to be a P-loop motif involved in ATP binding.</text>
</comment>
<dbReference type="InterPro" id="IPR014729">
    <property type="entry name" value="Rossmann-like_a/b/a_fold"/>
</dbReference>
<dbReference type="PANTHER" id="PTHR43033:SF5">
    <property type="entry name" value="TRNA(ILE)-LYSIDINE SYNTHETASE"/>
    <property type="match status" value="1"/>
</dbReference>
<comment type="similarity">
    <text evidence="6">Belongs to the tRNA(Ile)-lysidine synthase family.</text>
</comment>
<reference evidence="8 9" key="1">
    <citation type="submission" date="2022-06" db="EMBL/GenBank/DDBJ databases">
        <title>Endosaccharibacter gen. nov., sp. nov., endophytic bacteria isolated from sugarcane.</title>
        <authorList>
            <person name="Pitiwittayakul N."/>
            <person name="Yukphan P."/>
            <person name="Charoenyingcharoen P."/>
            <person name="Tanasupawat S."/>
        </authorList>
    </citation>
    <scope>NUCLEOTIDE SEQUENCE [LARGE SCALE GENOMIC DNA]</scope>
    <source>
        <strain evidence="8 9">KSS8</strain>
    </source>
</reference>
<evidence type="ECO:0000259" key="7">
    <source>
        <dbReference type="Pfam" id="PF01171"/>
    </source>
</evidence>
<comment type="caution">
    <text evidence="8">The sequence shown here is derived from an EMBL/GenBank/DDBJ whole genome shotgun (WGS) entry which is preliminary data.</text>
</comment>
<feature type="binding site" evidence="6">
    <location>
        <begin position="36"/>
        <end position="41"/>
    </location>
    <ligand>
        <name>ATP</name>
        <dbReference type="ChEBI" id="CHEBI:30616"/>
    </ligand>
</feature>
<evidence type="ECO:0000256" key="1">
    <source>
        <dbReference type="ARBA" id="ARBA00022598"/>
    </source>
</evidence>
<evidence type="ECO:0000256" key="4">
    <source>
        <dbReference type="ARBA" id="ARBA00022840"/>
    </source>
</evidence>
<evidence type="ECO:0000256" key="2">
    <source>
        <dbReference type="ARBA" id="ARBA00022694"/>
    </source>
</evidence>